<geneLocation type="plasmid" evidence="1 2">
    <name>pR132504</name>
</geneLocation>
<name>C6BA72_RHILS</name>
<proteinExistence type="predicted"/>
<sequence>MTDLYDEHGLPNRLSSAHPAQVARHKHLAGQLKALAADPAYLEAWCPFFQALSPSPPLPGAGTVAPQNSWLITFGIRSSAKKIPSTGMAVG</sequence>
<evidence type="ECO:0000313" key="2">
    <source>
        <dbReference type="Proteomes" id="UP000002256"/>
    </source>
</evidence>
<dbReference type="Proteomes" id="UP000002256">
    <property type="component" value="Plasmid pR132504"/>
</dbReference>
<protein>
    <submittedName>
        <fullName evidence="1">Uncharacterized protein</fullName>
    </submittedName>
</protein>
<dbReference type="KEGG" id="rlg:Rleg_6056"/>
<reference evidence="1 2" key="1">
    <citation type="journal article" date="2010" name="Stand. Genomic Sci.">
        <title>Complete genome sequence of Rhizobium leguminosarum bv. trifolii strain WSM1325, an effective microsymbiont of annual Mediterranean clovers.</title>
        <authorList>
            <person name="Reeve W."/>
            <person name="O'Hara G."/>
            <person name="Chain P."/>
            <person name="Ardley J."/>
            <person name="Brau L."/>
            <person name="Nandesena K."/>
            <person name="Tiwari R."/>
            <person name="Copeland A."/>
            <person name="Nolan M."/>
            <person name="Han C."/>
            <person name="Brettin T."/>
            <person name="Land M."/>
            <person name="Ovchinikova G."/>
            <person name="Ivanova N."/>
            <person name="Mavromatis K."/>
            <person name="Markowitz V."/>
            <person name="Kyrpides N."/>
            <person name="Melino V."/>
            <person name="Denton M."/>
            <person name="Yates R."/>
            <person name="Howieson J."/>
        </authorList>
    </citation>
    <scope>NUCLEOTIDE SEQUENCE [LARGE SCALE GENOMIC DNA]</scope>
    <source>
        <strain evidence="1 2">WSM1325</strain>
        <plasmid evidence="2">Plasmid pR132504</plasmid>
    </source>
</reference>
<dbReference type="HOGENOM" id="CLU_2424836_0_0_5"/>
<evidence type="ECO:0000313" key="1">
    <source>
        <dbReference type="EMBL" id="ACS60813.1"/>
    </source>
</evidence>
<organism evidence="1 2">
    <name type="scientific">Rhizobium leguminosarum bv. trifolii (strain WSM1325)</name>
    <dbReference type="NCBI Taxonomy" id="395491"/>
    <lineage>
        <taxon>Bacteria</taxon>
        <taxon>Pseudomonadati</taxon>
        <taxon>Pseudomonadota</taxon>
        <taxon>Alphaproteobacteria</taxon>
        <taxon>Hyphomicrobiales</taxon>
        <taxon>Rhizobiaceae</taxon>
        <taxon>Rhizobium/Agrobacterium group</taxon>
        <taxon>Rhizobium</taxon>
    </lineage>
</organism>
<accession>C6BA72</accession>
<dbReference type="AlphaFoldDB" id="C6BA72"/>
<gene>
    <name evidence="1" type="ordered locus">Rleg_6056</name>
</gene>
<dbReference type="EMBL" id="CP001626">
    <property type="protein sequence ID" value="ACS60813.1"/>
    <property type="molecule type" value="Genomic_DNA"/>
</dbReference>
<keyword evidence="1" id="KW-0614">Plasmid</keyword>